<feature type="compositionally biased region" description="Basic and acidic residues" evidence="1">
    <location>
        <begin position="212"/>
        <end position="228"/>
    </location>
</feature>
<sequence>MAETNVPLSEMERIIEKIVADSLEKFVRFDKGKKKVVIEDDEEAKDKSEKKEHVDDTWQDDEFFETMSDKKVESESVVSEKFEKLNKKLEKLYIFIKSKGMDQYMDIDDDDDKELDDEEWLSQSEQVWVGDDNEVVVNPVTLDVWSSEEDEEETRAVNHMTCSGQVYQMDMIKLTEENEKASSSEPFEHKGKTYPDLEIFVDVIGILGVYPKEPKSELKEEKEEKAPIEEGVEGPQAVDEEGKKEEQEEGQAAQEEKKEVRNKRKVSAKEKKDLVDQVLKQ</sequence>
<evidence type="ECO:0000313" key="3">
    <source>
        <dbReference type="Proteomes" id="UP000027138"/>
    </source>
</evidence>
<gene>
    <name evidence="2" type="ORF">JCGZ_19460</name>
</gene>
<reference evidence="2 3" key="1">
    <citation type="journal article" date="2014" name="PLoS ONE">
        <title>Global Analysis of Gene Expression Profiles in Physic Nut (Jatropha curcas L.) Seedlings Exposed to Salt Stress.</title>
        <authorList>
            <person name="Zhang L."/>
            <person name="Zhang C."/>
            <person name="Wu P."/>
            <person name="Chen Y."/>
            <person name="Li M."/>
            <person name="Jiang H."/>
            <person name="Wu G."/>
        </authorList>
    </citation>
    <scope>NUCLEOTIDE SEQUENCE [LARGE SCALE GENOMIC DNA]</scope>
    <source>
        <strain evidence="3">cv. GZQX0401</strain>
        <tissue evidence="2">Young leaves</tissue>
    </source>
</reference>
<dbReference type="AlphaFoldDB" id="A0A067KBW6"/>
<feature type="region of interest" description="Disordered" evidence="1">
    <location>
        <begin position="212"/>
        <end position="281"/>
    </location>
</feature>
<organism evidence="2 3">
    <name type="scientific">Jatropha curcas</name>
    <name type="common">Barbados nut</name>
    <dbReference type="NCBI Taxonomy" id="180498"/>
    <lineage>
        <taxon>Eukaryota</taxon>
        <taxon>Viridiplantae</taxon>
        <taxon>Streptophyta</taxon>
        <taxon>Embryophyta</taxon>
        <taxon>Tracheophyta</taxon>
        <taxon>Spermatophyta</taxon>
        <taxon>Magnoliopsida</taxon>
        <taxon>eudicotyledons</taxon>
        <taxon>Gunneridae</taxon>
        <taxon>Pentapetalae</taxon>
        <taxon>rosids</taxon>
        <taxon>fabids</taxon>
        <taxon>Malpighiales</taxon>
        <taxon>Euphorbiaceae</taxon>
        <taxon>Crotonoideae</taxon>
        <taxon>Jatropheae</taxon>
        <taxon>Jatropha</taxon>
    </lineage>
</organism>
<proteinExistence type="predicted"/>
<accession>A0A067KBW6</accession>
<dbReference type="EMBL" id="KK914757">
    <property type="protein sequence ID" value="KDP29304.1"/>
    <property type="molecule type" value="Genomic_DNA"/>
</dbReference>
<keyword evidence="3" id="KW-1185">Reference proteome</keyword>
<protein>
    <submittedName>
        <fullName evidence="2">Uncharacterized protein</fullName>
    </submittedName>
</protein>
<dbReference type="Proteomes" id="UP000027138">
    <property type="component" value="Unassembled WGS sequence"/>
</dbReference>
<name>A0A067KBW6_JATCU</name>
<evidence type="ECO:0000313" key="2">
    <source>
        <dbReference type="EMBL" id="KDP29304.1"/>
    </source>
</evidence>
<evidence type="ECO:0000256" key="1">
    <source>
        <dbReference type="SAM" id="MobiDB-lite"/>
    </source>
</evidence>